<dbReference type="EMBL" id="JACOPQ010000002">
    <property type="protein sequence ID" value="MBC5735931.1"/>
    <property type="molecule type" value="Genomic_DNA"/>
</dbReference>
<dbReference type="InterPro" id="IPR050884">
    <property type="entry name" value="CNP_phosphodiesterase-III"/>
</dbReference>
<comment type="caution">
    <text evidence="7">The sequence shown here is derived from an EMBL/GenBank/DDBJ whole genome shotgun (WGS) entry which is preliminary data.</text>
</comment>
<feature type="chain" id="PRO_5035168839" evidence="5">
    <location>
        <begin position="24"/>
        <end position="418"/>
    </location>
</feature>
<dbReference type="PANTHER" id="PTHR42988">
    <property type="entry name" value="PHOSPHOHYDROLASE"/>
    <property type="match status" value="1"/>
</dbReference>
<feature type="signal peptide" evidence="5">
    <location>
        <begin position="1"/>
        <end position="23"/>
    </location>
</feature>
<evidence type="ECO:0000256" key="5">
    <source>
        <dbReference type="SAM" id="SignalP"/>
    </source>
</evidence>
<dbReference type="AlphaFoldDB" id="A0A8J6JAN9"/>
<dbReference type="PROSITE" id="PS51257">
    <property type="entry name" value="PROKAR_LIPOPROTEIN"/>
    <property type="match status" value="1"/>
</dbReference>
<dbReference type="GO" id="GO:0016787">
    <property type="term" value="F:hydrolase activity"/>
    <property type="evidence" value="ECO:0007669"/>
    <property type="project" value="UniProtKB-KW"/>
</dbReference>
<evidence type="ECO:0000256" key="3">
    <source>
        <dbReference type="ARBA" id="ARBA00023004"/>
    </source>
</evidence>
<name>A0A8J6JAN9_9FIRM</name>
<keyword evidence="5" id="KW-0732">Signal</keyword>
<keyword evidence="1" id="KW-0479">Metal-binding</keyword>
<sequence>MKKGLPAALVLALALLSGCAARATGEDAPPLCWPEQPVTLYVSSDLHWQPRAQAAGNDLLPEMVWLEEIIDALMDAAARDKPAALVLCGDLTNGGTLEEHEALSARLGAAEAAGVNIFVTMGNHDMDRSVPPGTLKRLYGAFGWAEALSADGGSMSYLAPVTDGLWLLSLDCNVYGEKESKLAGTVSAETLAWVEDCLERAAEAGVMVVPFSHHNLMVHTVDGDGRNYNIDGGDALEDLLLSYGVPLYLSGHRHNSFLVEAERDGRKLIEAVTDMPAAYPHRYTAITLQPDGTADYAVPSLDVDGWAARTGRSEPELLRFAEQSGARARARLEDTAARVTERMDAAQADRAEMERFYLDFYACYQARTLWREGDRLRADPGLALWRAHAGENIYARWMPWILEHQSDDAPVQTLGPFR</sequence>
<gene>
    <name evidence="7" type="ORF">H8S62_02745</name>
</gene>
<dbReference type="Proteomes" id="UP000607645">
    <property type="component" value="Unassembled WGS sequence"/>
</dbReference>
<keyword evidence="3" id="KW-0408">Iron</keyword>
<dbReference type="InterPro" id="IPR029052">
    <property type="entry name" value="Metallo-depent_PP-like"/>
</dbReference>
<keyword evidence="2" id="KW-0378">Hydrolase</keyword>
<evidence type="ECO:0000313" key="8">
    <source>
        <dbReference type="Proteomes" id="UP000607645"/>
    </source>
</evidence>
<protein>
    <submittedName>
        <fullName evidence="7">Metallophosphoesterase</fullName>
    </submittedName>
</protein>
<organism evidence="7 8">
    <name type="scientific">Lawsonibacter faecis</name>
    <dbReference type="NCBI Taxonomy" id="2763052"/>
    <lineage>
        <taxon>Bacteria</taxon>
        <taxon>Bacillati</taxon>
        <taxon>Bacillota</taxon>
        <taxon>Clostridia</taxon>
        <taxon>Eubacteriales</taxon>
        <taxon>Oscillospiraceae</taxon>
        <taxon>Lawsonibacter</taxon>
    </lineage>
</organism>
<dbReference type="SUPFAM" id="SSF56300">
    <property type="entry name" value="Metallo-dependent phosphatases"/>
    <property type="match status" value="1"/>
</dbReference>
<evidence type="ECO:0000313" key="7">
    <source>
        <dbReference type="EMBL" id="MBC5735931.1"/>
    </source>
</evidence>
<evidence type="ECO:0000256" key="4">
    <source>
        <dbReference type="ARBA" id="ARBA00025742"/>
    </source>
</evidence>
<dbReference type="Pfam" id="PF00149">
    <property type="entry name" value="Metallophos"/>
    <property type="match status" value="1"/>
</dbReference>
<accession>A0A8J6JAN9</accession>
<evidence type="ECO:0000256" key="1">
    <source>
        <dbReference type="ARBA" id="ARBA00022723"/>
    </source>
</evidence>
<comment type="similarity">
    <text evidence="4">Belongs to the cyclic nucleotide phosphodiesterase class-III family.</text>
</comment>
<proteinExistence type="inferred from homology"/>
<dbReference type="PANTHER" id="PTHR42988:SF2">
    <property type="entry name" value="CYCLIC NUCLEOTIDE PHOSPHODIESTERASE CBUA0032-RELATED"/>
    <property type="match status" value="1"/>
</dbReference>
<dbReference type="RefSeq" id="WP_186918395.1">
    <property type="nucleotide sequence ID" value="NZ_JACOPQ010000002.1"/>
</dbReference>
<dbReference type="Gene3D" id="3.60.21.10">
    <property type="match status" value="1"/>
</dbReference>
<keyword evidence="8" id="KW-1185">Reference proteome</keyword>
<reference evidence="7" key="1">
    <citation type="submission" date="2020-08" db="EMBL/GenBank/DDBJ databases">
        <title>Genome public.</title>
        <authorList>
            <person name="Liu C."/>
            <person name="Sun Q."/>
        </authorList>
    </citation>
    <scope>NUCLEOTIDE SEQUENCE</scope>
    <source>
        <strain evidence="7">NSJ-52</strain>
    </source>
</reference>
<dbReference type="GO" id="GO:0046872">
    <property type="term" value="F:metal ion binding"/>
    <property type="evidence" value="ECO:0007669"/>
    <property type="project" value="UniProtKB-KW"/>
</dbReference>
<evidence type="ECO:0000256" key="2">
    <source>
        <dbReference type="ARBA" id="ARBA00022801"/>
    </source>
</evidence>
<feature type="domain" description="Calcineurin-like phosphoesterase" evidence="6">
    <location>
        <begin position="40"/>
        <end position="255"/>
    </location>
</feature>
<evidence type="ECO:0000259" key="6">
    <source>
        <dbReference type="Pfam" id="PF00149"/>
    </source>
</evidence>
<dbReference type="InterPro" id="IPR004843">
    <property type="entry name" value="Calcineurin-like_PHP"/>
</dbReference>